<evidence type="ECO:0000313" key="4">
    <source>
        <dbReference type="Proteomes" id="UP000215902"/>
    </source>
</evidence>
<organism evidence="3 4">
    <name type="scientific">Macrostomum lignano</name>
    <dbReference type="NCBI Taxonomy" id="282301"/>
    <lineage>
        <taxon>Eukaryota</taxon>
        <taxon>Metazoa</taxon>
        <taxon>Spiralia</taxon>
        <taxon>Lophotrochozoa</taxon>
        <taxon>Platyhelminthes</taxon>
        <taxon>Rhabditophora</taxon>
        <taxon>Macrostomorpha</taxon>
        <taxon>Macrostomida</taxon>
        <taxon>Macrostomidae</taxon>
        <taxon>Macrostomum</taxon>
    </lineage>
</organism>
<evidence type="ECO:0000256" key="2">
    <source>
        <dbReference type="SAM" id="MobiDB-lite"/>
    </source>
</evidence>
<comment type="caution">
    <text evidence="3">The sequence shown here is derived from an EMBL/GenBank/DDBJ whole genome shotgun (WGS) entry which is preliminary data.</text>
</comment>
<dbReference type="Gene3D" id="6.10.250.1050">
    <property type="match status" value="2"/>
</dbReference>
<name>A0A267E863_9PLAT</name>
<feature type="region of interest" description="Disordered" evidence="2">
    <location>
        <begin position="109"/>
        <end position="187"/>
    </location>
</feature>
<dbReference type="STRING" id="282301.A0A267E863"/>
<dbReference type="EMBL" id="NIVC01002455">
    <property type="protein sequence ID" value="PAA57698.1"/>
    <property type="molecule type" value="Genomic_DNA"/>
</dbReference>
<feature type="region of interest" description="Disordered" evidence="2">
    <location>
        <begin position="1"/>
        <end position="71"/>
    </location>
</feature>
<feature type="compositionally biased region" description="Acidic residues" evidence="2">
    <location>
        <begin position="209"/>
        <end position="218"/>
    </location>
</feature>
<feature type="non-terminal residue" evidence="3">
    <location>
        <position position="1"/>
    </location>
</feature>
<evidence type="ECO:0008006" key="5">
    <source>
        <dbReference type="Google" id="ProtNLM"/>
    </source>
</evidence>
<dbReference type="Proteomes" id="UP000215902">
    <property type="component" value="Unassembled WGS sequence"/>
</dbReference>
<dbReference type="GO" id="GO:0009966">
    <property type="term" value="P:regulation of signal transduction"/>
    <property type="evidence" value="ECO:0007669"/>
    <property type="project" value="InterPro"/>
</dbReference>
<dbReference type="PANTHER" id="PTHR12398:SF20">
    <property type="entry name" value="PROTEIN PHOSPHATASE 1 REGULATORY INHIBITOR SUBUNIT 2"/>
    <property type="match status" value="1"/>
</dbReference>
<dbReference type="AlphaFoldDB" id="A0A267E863"/>
<dbReference type="InterPro" id="IPR007062">
    <property type="entry name" value="PPI-2"/>
</dbReference>
<dbReference type="Pfam" id="PF04979">
    <property type="entry name" value="IPP-2"/>
    <property type="match status" value="1"/>
</dbReference>
<feature type="compositionally biased region" description="Low complexity" evidence="2">
    <location>
        <begin position="37"/>
        <end position="58"/>
    </location>
</feature>
<accession>A0A267E863</accession>
<proteinExistence type="inferred from homology"/>
<dbReference type="PANTHER" id="PTHR12398">
    <property type="entry name" value="PROTEIN PHOSPHATASE INHIBITOR"/>
    <property type="match status" value="1"/>
</dbReference>
<protein>
    <recommendedName>
        <fullName evidence="5">Protein phosphatase inhibitor 2</fullName>
    </recommendedName>
</protein>
<gene>
    <name evidence="3" type="ORF">BOX15_Mlig022668g2</name>
</gene>
<evidence type="ECO:0000256" key="1">
    <source>
        <dbReference type="ARBA" id="ARBA00005472"/>
    </source>
</evidence>
<dbReference type="GO" id="GO:0004864">
    <property type="term" value="F:protein phosphatase inhibitor activity"/>
    <property type="evidence" value="ECO:0007669"/>
    <property type="project" value="InterPro"/>
</dbReference>
<reference evidence="3 4" key="1">
    <citation type="submission" date="2017-06" db="EMBL/GenBank/DDBJ databases">
        <title>A platform for efficient transgenesis in Macrostomum lignano, a flatworm model organism for stem cell research.</title>
        <authorList>
            <person name="Berezikov E."/>
        </authorList>
    </citation>
    <scope>NUCLEOTIDE SEQUENCE [LARGE SCALE GENOMIC DNA]</scope>
    <source>
        <strain evidence="3">DV1</strain>
        <tissue evidence="3">Whole organism</tissue>
    </source>
</reference>
<feature type="compositionally biased region" description="Basic residues" evidence="2">
    <location>
        <begin position="21"/>
        <end position="36"/>
    </location>
</feature>
<dbReference type="OrthoDB" id="551302at2759"/>
<comment type="similarity">
    <text evidence="1">Belongs to the protein phosphatase inhibitor 2 family.</text>
</comment>
<feature type="compositionally biased region" description="Polar residues" evidence="2">
    <location>
        <begin position="1"/>
        <end position="16"/>
    </location>
</feature>
<evidence type="ECO:0000313" key="3">
    <source>
        <dbReference type="EMBL" id="PAA57698.1"/>
    </source>
</evidence>
<keyword evidence="4" id="KW-1185">Reference proteome</keyword>
<feature type="region of interest" description="Disordered" evidence="2">
    <location>
        <begin position="204"/>
        <end position="227"/>
    </location>
</feature>
<sequence>LANRVQQSLANVQHSPPLNLRPKKGILKSRSHHHRLSQQLRPEHQQQLQMRLKQQQQQDGLTPDESTAGSASHKLFQWDEMNILATYHPAGKDYGHMKVDEAPTPYEAAQPVTEEDEDQDSGGGGQPRTRRASFGDAVPAELLASRLRAEAADSGGAGANAPLSPVHDLDADESELSAEERERRRQFRLKRKQHYNEFQAALVARQQSQEDEDDEEKCDEAVGMESG</sequence>